<organism evidence="8 9">
    <name type="scientific">Tengunoibacter tsumagoiensis</name>
    <dbReference type="NCBI Taxonomy" id="2014871"/>
    <lineage>
        <taxon>Bacteria</taxon>
        <taxon>Bacillati</taxon>
        <taxon>Chloroflexota</taxon>
        <taxon>Ktedonobacteria</taxon>
        <taxon>Ktedonobacterales</taxon>
        <taxon>Dictyobacteraceae</taxon>
        <taxon>Tengunoibacter</taxon>
    </lineage>
</organism>
<keyword evidence="3" id="KW-0597">Phosphoprotein</keyword>
<accession>A0A402AB48</accession>
<feature type="domain" description="Histidine kinase" evidence="7">
    <location>
        <begin position="534"/>
        <end position="757"/>
    </location>
</feature>
<gene>
    <name evidence="8" type="ORF">KTT_60440</name>
</gene>
<dbReference type="RefSeq" id="WP_161975876.1">
    <property type="nucleotide sequence ID" value="NZ_BIFR01000002.1"/>
</dbReference>
<evidence type="ECO:0000256" key="4">
    <source>
        <dbReference type="ARBA" id="ARBA00022679"/>
    </source>
</evidence>
<dbReference type="Proteomes" id="UP000287352">
    <property type="component" value="Unassembled WGS sequence"/>
</dbReference>
<proteinExistence type="predicted"/>
<dbReference type="EC" id="2.7.13.3" evidence="2"/>
<sequence>MYSQITYERDPISERFEMLSQIGVALMSENDEGKLLRLIAENAARITGAEFAAFMLRPIREDGQLSEVPGESEFRLATVVGVSPEQEQRLRRLSLRGLGLLKPIFQDGQTILLPDVQASIPLPSELSSAQDTAAHLTEKRRYTFAYIHGQLKGELLQGVGAPNDEAHPSIRSFLGAPLLNRHKVIFGTLLLGHSEPLKFSRRDEDLLIGLASQSAIALENVRLGRLMERRVNELDAIVTGISDGVILTDQDGKILLENNVAKAVRSRVLLADNGEETLQQILARPVQQTLQGAPCKEILSIELSDPPELSTYEVTSSLLCDINSVCSKIASDKVLDSSLDSSSERLVLESHRVPAVLVVWHDVTPAHQLIATQQLREQAVSHLTLFQQMLDELPNPVYIVRGCDARLAISNQATKQLWRNWDQGLPFRDWLRLNGIRLFDVNGRPISPDQYPSSRALNRNESAQYVQEYIRYPDDTSMMVVVHAIRLNIGSADRENLQHLLPDLKEDEPLAVISIQDVSILKEADRVKDEFIAIAAHELRTPLAILSGFAQTLLVQTARGHGPPLEDWQHEALDGIEQSSSRMAELIADLLDITRLQAGQLKFRPEAFDVVALVERVVKRMQMTTTTHQLQLQKNAESMVIDADPRRVEQILTNMIANAIKYSPGQKSVSIRVTKDESDYDALIAVQDYGIGIPENQWSRVFSRFERGDNARAYGIGGTGLGLYLCQELVERQGGRIWFTSTEGKGSTFYISLPGKSPLS</sequence>
<dbReference type="InterPro" id="IPR003018">
    <property type="entry name" value="GAF"/>
</dbReference>
<keyword evidence="6" id="KW-0902">Two-component regulatory system</keyword>
<evidence type="ECO:0000256" key="1">
    <source>
        <dbReference type="ARBA" id="ARBA00000085"/>
    </source>
</evidence>
<dbReference type="Gene3D" id="1.10.287.130">
    <property type="match status" value="1"/>
</dbReference>
<dbReference type="InterPro" id="IPR004358">
    <property type="entry name" value="Sig_transdc_His_kin-like_C"/>
</dbReference>
<dbReference type="InterPro" id="IPR036890">
    <property type="entry name" value="HATPase_C_sf"/>
</dbReference>
<reference evidence="9" key="1">
    <citation type="submission" date="2018-12" db="EMBL/GenBank/DDBJ databases">
        <title>Tengunoibacter tsumagoiensis gen. nov., sp. nov., Dictyobacter kobayashii sp. nov., D. alpinus sp. nov., and D. joshuensis sp. nov. and description of Dictyobacteraceae fam. nov. within the order Ktedonobacterales isolated from Tengu-no-mugimeshi.</title>
        <authorList>
            <person name="Wang C.M."/>
            <person name="Zheng Y."/>
            <person name="Sakai Y."/>
            <person name="Toyoda A."/>
            <person name="Minakuchi Y."/>
            <person name="Abe K."/>
            <person name="Yokota A."/>
            <person name="Yabe S."/>
        </authorList>
    </citation>
    <scope>NUCLEOTIDE SEQUENCE [LARGE SCALE GENOMIC DNA]</scope>
    <source>
        <strain evidence="9">Uno3</strain>
    </source>
</reference>
<dbReference type="PRINTS" id="PR00344">
    <property type="entry name" value="BCTRLSENSOR"/>
</dbReference>
<dbReference type="InterPro" id="IPR003661">
    <property type="entry name" value="HisK_dim/P_dom"/>
</dbReference>
<dbReference type="Pfam" id="PF00512">
    <property type="entry name" value="HisKA"/>
    <property type="match status" value="1"/>
</dbReference>
<dbReference type="AlphaFoldDB" id="A0A402AB48"/>
<dbReference type="SMART" id="SM00387">
    <property type="entry name" value="HATPase_c"/>
    <property type="match status" value="1"/>
</dbReference>
<dbReference type="FunFam" id="3.30.565.10:FF:000006">
    <property type="entry name" value="Sensor histidine kinase WalK"/>
    <property type="match status" value="1"/>
</dbReference>
<evidence type="ECO:0000256" key="5">
    <source>
        <dbReference type="ARBA" id="ARBA00022777"/>
    </source>
</evidence>
<keyword evidence="9" id="KW-1185">Reference proteome</keyword>
<evidence type="ECO:0000256" key="2">
    <source>
        <dbReference type="ARBA" id="ARBA00012438"/>
    </source>
</evidence>
<dbReference type="CDD" id="cd00082">
    <property type="entry name" value="HisKA"/>
    <property type="match status" value="1"/>
</dbReference>
<dbReference type="Gene3D" id="3.30.565.10">
    <property type="entry name" value="Histidine kinase-like ATPase, C-terminal domain"/>
    <property type="match status" value="1"/>
</dbReference>
<comment type="caution">
    <text evidence="8">The sequence shown here is derived from an EMBL/GenBank/DDBJ whole genome shotgun (WGS) entry which is preliminary data.</text>
</comment>
<keyword evidence="4" id="KW-0808">Transferase</keyword>
<dbReference type="Pfam" id="PF01590">
    <property type="entry name" value="GAF"/>
    <property type="match status" value="1"/>
</dbReference>
<protein>
    <recommendedName>
        <fullName evidence="2">histidine kinase</fullName>
        <ecNumber evidence="2">2.7.13.3</ecNumber>
    </recommendedName>
</protein>
<dbReference type="PROSITE" id="PS50109">
    <property type="entry name" value="HIS_KIN"/>
    <property type="match status" value="1"/>
</dbReference>
<dbReference type="SUPFAM" id="SSF55874">
    <property type="entry name" value="ATPase domain of HSP90 chaperone/DNA topoisomerase II/histidine kinase"/>
    <property type="match status" value="1"/>
</dbReference>
<dbReference type="SUPFAM" id="SSF47384">
    <property type="entry name" value="Homodimeric domain of signal transducing histidine kinase"/>
    <property type="match status" value="1"/>
</dbReference>
<dbReference type="GO" id="GO:0000155">
    <property type="term" value="F:phosphorelay sensor kinase activity"/>
    <property type="evidence" value="ECO:0007669"/>
    <property type="project" value="InterPro"/>
</dbReference>
<dbReference type="SMART" id="SM00065">
    <property type="entry name" value="GAF"/>
    <property type="match status" value="1"/>
</dbReference>
<dbReference type="SUPFAM" id="SSF55781">
    <property type="entry name" value="GAF domain-like"/>
    <property type="match status" value="1"/>
</dbReference>
<dbReference type="PANTHER" id="PTHR43711:SF31">
    <property type="entry name" value="HISTIDINE KINASE"/>
    <property type="match status" value="1"/>
</dbReference>
<dbReference type="SMART" id="SM00388">
    <property type="entry name" value="HisKA"/>
    <property type="match status" value="1"/>
</dbReference>
<evidence type="ECO:0000313" key="8">
    <source>
        <dbReference type="EMBL" id="GCE16185.1"/>
    </source>
</evidence>
<dbReference type="InterPro" id="IPR003594">
    <property type="entry name" value="HATPase_dom"/>
</dbReference>
<dbReference type="InterPro" id="IPR050736">
    <property type="entry name" value="Sensor_HK_Regulatory"/>
</dbReference>
<dbReference type="InterPro" id="IPR036097">
    <property type="entry name" value="HisK_dim/P_sf"/>
</dbReference>
<dbReference type="Pfam" id="PF02518">
    <property type="entry name" value="HATPase_c"/>
    <property type="match status" value="1"/>
</dbReference>
<keyword evidence="5 8" id="KW-0418">Kinase</keyword>
<evidence type="ECO:0000313" key="9">
    <source>
        <dbReference type="Proteomes" id="UP000287352"/>
    </source>
</evidence>
<dbReference type="InterPro" id="IPR029016">
    <property type="entry name" value="GAF-like_dom_sf"/>
</dbReference>
<name>A0A402AB48_9CHLR</name>
<dbReference type="EMBL" id="BIFR01000002">
    <property type="protein sequence ID" value="GCE16185.1"/>
    <property type="molecule type" value="Genomic_DNA"/>
</dbReference>
<evidence type="ECO:0000256" key="6">
    <source>
        <dbReference type="ARBA" id="ARBA00023012"/>
    </source>
</evidence>
<dbReference type="Gene3D" id="3.30.450.40">
    <property type="match status" value="1"/>
</dbReference>
<evidence type="ECO:0000256" key="3">
    <source>
        <dbReference type="ARBA" id="ARBA00022553"/>
    </source>
</evidence>
<evidence type="ECO:0000259" key="7">
    <source>
        <dbReference type="PROSITE" id="PS50109"/>
    </source>
</evidence>
<comment type="catalytic activity">
    <reaction evidence="1">
        <text>ATP + protein L-histidine = ADP + protein N-phospho-L-histidine.</text>
        <dbReference type="EC" id="2.7.13.3"/>
    </reaction>
</comment>
<dbReference type="PANTHER" id="PTHR43711">
    <property type="entry name" value="TWO-COMPONENT HISTIDINE KINASE"/>
    <property type="match status" value="1"/>
</dbReference>
<dbReference type="InterPro" id="IPR005467">
    <property type="entry name" value="His_kinase_dom"/>
</dbReference>